<feature type="compositionally biased region" description="Gly residues" evidence="1">
    <location>
        <begin position="108"/>
        <end position="125"/>
    </location>
</feature>
<feature type="compositionally biased region" description="Gly residues" evidence="1">
    <location>
        <begin position="474"/>
        <end position="489"/>
    </location>
</feature>
<reference evidence="2" key="1">
    <citation type="submission" date="2017-08" db="EMBL/GenBank/DDBJ databases">
        <authorList>
            <person name="Polle J.E."/>
            <person name="Barry K."/>
            <person name="Cushman J."/>
            <person name="Schmutz J."/>
            <person name="Tran D."/>
            <person name="Hathwaick L.T."/>
            <person name="Yim W.C."/>
            <person name="Jenkins J."/>
            <person name="Mckie-Krisberg Z.M."/>
            <person name="Prochnik S."/>
            <person name="Lindquist E."/>
            <person name="Dockter R.B."/>
            <person name="Adam C."/>
            <person name="Molina H."/>
            <person name="Bunkerborg J."/>
            <person name="Jin E."/>
            <person name="Buchheim M."/>
            <person name="Magnuson J."/>
        </authorList>
    </citation>
    <scope>NUCLEOTIDE SEQUENCE</scope>
    <source>
        <strain evidence="2">CCAP 19/18</strain>
    </source>
</reference>
<feature type="compositionally biased region" description="Basic and acidic residues" evidence="1">
    <location>
        <begin position="76"/>
        <end position="88"/>
    </location>
</feature>
<dbReference type="EMBL" id="MU069839">
    <property type="protein sequence ID" value="KAF5832943.1"/>
    <property type="molecule type" value="Genomic_DNA"/>
</dbReference>
<accession>A0ABQ7GEB8</accession>
<name>A0ABQ7GEB8_DUNSA</name>
<feature type="region of interest" description="Disordered" evidence="1">
    <location>
        <begin position="529"/>
        <end position="548"/>
    </location>
</feature>
<feature type="region of interest" description="Disordered" evidence="1">
    <location>
        <begin position="55"/>
        <end position="195"/>
    </location>
</feature>
<keyword evidence="3" id="KW-1185">Reference proteome</keyword>
<feature type="compositionally biased region" description="Polar residues" evidence="1">
    <location>
        <begin position="492"/>
        <end position="505"/>
    </location>
</feature>
<dbReference type="InterPro" id="IPR007347">
    <property type="entry name" value="SpoVS"/>
</dbReference>
<dbReference type="PANTHER" id="PTHR35331:SF1">
    <property type="entry name" value="STAGE V SPORULATION PROTEIN S"/>
    <property type="match status" value="1"/>
</dbReference>
<evidence type="ECO:0008006" key="4">
    <source>
        <dbReference type="Google" id="ProtNLM"/>
    </source>
</evidence>
<organism evidence="2 3">
    <name type="scientific">Dunaliella salina</name>
    <name type="common">Green alga</name>
    <name type="synonym">Protococcus salinus</name>
    <dbReference type="NCBI Taxonomy" id="3046"/>
    <lineage>
        <taxon>Eukaryota</taxon>
        <taxon>Viridiplantae</taxon>
        <taxon>Chlorophyta</taxon>
        <taxon>core chlorophytes</taxon>
        <taxon>Chlorophyceae</taxon>
        <taxon>CS clade</taxon>
        <taxon>Chlamydomonadales</taxon>
        <taxon>Dunaliellaceae</taxon>
        <taxon>Dunaliella</taxon>
    </lineage>
</organism>
<feature type="compositionally biased region" description="Basic and acidic residues" evidence="1">
    <location>
        <begin position="683"/>
        <end position="695"/>
    </location>
</feature>
<feature type="compositionally biased region" description="Polar residues" evidence="1">
    <location>
        <begin position="176"/>
        <end position="188"/>
    </location>
</feature>
<dbReference type="Proteomes" id="UP000815325">
    <property type="component" value="Unassembled WGS sequence"/>
</dbReference>
<feature type="compositionally biased region" description="Gly residues" evidence="1">
    <location>
        <begin position="659"/>
        <end position="681"/>
    </location>
</feature>
<proteinExistence type="predicted"/>
<feature type="compositionally biased region" description="Polar residues" evidence="1">
    <location>
        <begin position="89"/>
        <end position="105"/>
    </location>
</feature>
<protein>
    <recommendedName>
        <fullName evidence="4">DNA/RNA-binding protein Alba-like domain-containing protein</fullName>
    </recommendedName>
</protein>
<dbReference type="SUPFAM" id="SSF81995">
    <property type="entry name" value="beta-sandwich domain of Sec23/24"/>
    <property type="match status" value="1"/>
</dbReference>
<feature type="compositionally biased region" description="Polar residues" evidence="1">
    <location>
        <begin position="1"/>
        <end position="11"/>
    </location>
</feature>
<comment type="caution">
    <text evidence="2">The sequence shown here is derived from an EMBL/GenBank/DDBJ whole genome shotgun (WGS) entry which is preliminary data.</text>
</comment>
<feature type="compositionally biased region" description="Gly residues" evidence="1">
    <location>
        <begin position="771"/>
        <end position="780"/>
    </location>
</feature>
<dbReference type="InterPro" id="IPR036882">
    <property type="entry name" value="Alba-like_dom_sf"/>
</dbReference>
<sequence>MMERAASSTLPHPSGFGASALQGGNRLSSSSCSGSPISGAGSALLMQMLQQQSSPALGFQHASSQLPESPEEDEEHLATMELFRRLSHSETSPAPLSKMSRTLSTPLHGGGMPGVPPTTGGGGLQGHSPPPSLSLGHAHSATGIPAPLGRFRPSLSTATSHPGPLPQHHSGAAAGLTQQGSEARTQGSGEFDLPSSITLTPTTDPMQAAGLINLALSQPGASSFLLRIQPQQGGKQAGNKGNRSLLATAISVVLATRKINAATQQSSEVAMLPTFSGAPGSPPPNSQGAVPQEAMEVHVYRLNVPSHLALIQAQSMRVDHSSSPLVLALQLAQAVQSGAVIDVLFSTNTAGVALQAMALSRTNIASSGQDMVLLPQQTDSSSGSSNVSSGPQLNALRYKARAIPTALLLQSREPNSSNSALPSPMPHALDFAALGMGGMRASPSPPPPNTADPSSSLMTSAALMDRLYGQYPPSGGGSMNNTGSSGGGHSQAPHTSSPAATHASNASPFGASAFGGGLGPWGGGGMGLPDAPAFPAPQHNPAALTLLGNHGGPGLPPLNPAAAAANARPRARKADWVIVTEDTAIKNAAGAVAKVLGRVSDQGLCCPVFTEKKTDRYTAVVSVAVKAITVARGYVSNEGMGHELGFQPYLRGEGMSTHGPGGGGSSRGGVEGGGEKGGGGRNASEHREEHGEEGPQRTQAQEGGGEQKQRQQQQQQQQQGQGKQQGKQGRQRRQQQQQQQQQGQQRQEQQFTNRGDRGEGASSGETHQGGSSEGNGGSGYGEEEEEEGSAGGGVDTEKAEMAFDVYKLPQMPELPEVGNLPVKVTAHSRPNVVSNIITKLVSERDGAILITAGGKAMHVAMTAVVSARARLRARCCDVLLLPRFVTVDTTSTLGWESVFLRFTIVRWPMLPPASAASMAAANAGLMGSMGPLGMAAGGVGNMGAMSNPWAPLGGMALPSLNPMMAASMASAGLAGAGAMGGMGLGGMGGMGLNGGMGAAGLPGFEAGAGPFPDPQAAAPPPPAFLLPPPHAQPPFMPPFMPHGAASGVGRGGW</sequence>
<dbReference type="Pfam" id="PF04232">
    <property type="entry name" value="SpoVS"/>
    <property type="match status" value="1"/>
</dbReference>
<feature type="region of interest" description="Disordered" evidence="1">
    <location>
        <begin position="436"/>
        <end position="508"/>
    </location>
</feature>
<evidence type="ECO:0000256" key="1">
    <source>
        <dbReference type="SAM" id="MobiDB-lite"/>
    </source>
</evidence>
<gene>
    <name evidence="2" type="ORF">DUNSADRAFT_10989</name>
</gene>
<feature type="region of interest" description="Disordered" evidence="1">
    <location>
        <begin position="651"/>
        <end position="795"/>
    </location>
</feature>
<dbReference type="Gene3D" id="3.30.110.20">
    <property type="entry name" value="Alba-like domain"/>
    <property type="match status" value="2"/>
</dbReference>
<evidence type="ECO:0000313" key="2">
    <source>
        <dbReference type="EMBL" id="KAF5832943.1"/>
    </source>
</evidence>
<evidence type="ECO:0000313" key="3">
    <source>
        <dbReference type="Proteomes" id="UP000815325"/>
    </source>
</evidence>
<feature type="compositionally biased region" description="Low complexity" evidence="1">
    <location>
        <begin position="23"/>
        <end position="34"/>
    </location>
</feature>
<feature type="compositionally biased region" description="Low complexity" evidence="1">
    <location>
        <begin position="710"/>
        <end position="750"/>
    </location>
</feature>
<feature type="region of interest" description="Disordered" evidence="1">
    <location>
        <begin position="1"/>
        <end position="34"/>
    </location>
</feature>
<dbReference type="PANTHER" id="PTHR35331">
    <property type="entry name" value="STAGE V SPORULATION PROTEIN S"/>
    <property type="match status" value="1"/>
</dbReference>